<reference evidence="1" key="1">
    <citation type="submission" date="2018-02" db="EMBL/GenBank/DDBJ databases">
        <title>Rhizophora mucronata_Transcriptome.</title>
        <authorList>
            <person name="Meera S.P."/>
            <person name="Sreeshan A."/>
            <person name="Augustine A."/>
        </authorList>
    </citation>
    <scope>NUCLEOTIDE SEQUENCE</scope>
    <source>
        <tissue evidence="1">Leaf</tissue>
    </source>
</reference>
<organism evidence="1">
    <name type="scientific">Rhizophora mucronata</name>
    <name type="common">Asiatic mangrove</name>
    <dbReference type="NCBI Taxonomy" id="61149"/>
    <lineage>
        <taxon>Eukaryota</taxon>
        <taxon>Viridiplantae</taxon>
        <taxon>Streptophyta</taxon>
        <taxon>Embryophyta</taxon>
        <taxon>Tracheophyta</taxon>
        <taxon>Spermatophyta</taxon>
        <taxon>Magnoliopsida</taxon>
        <taxon>eudicotyledons</taxon>
        <taxon>Gunneridae</taxon>
        <taxon>Pentapetalae</taxon>
        <taxon>rosids</taxon>
        <taxon>fabids</taxon>
        <taxon>Malpighiales</taxon>
        <taxon>Rhizophoraceae</taxon>
        <taxon>Rhizophora</taxon>
    </lineage>
</organism>
<protein>
    <submittedName>
        <fullName evidence="1">Uncharacterized protein</fullName>
    </submittedName>
</protein>
<dbReference type="AlphaFoldDB" id="A0A2P2R327"/>
<proteinExistence type="predicted"/>
<name>A0A2P2R327_RHIMU</name>
<accession>A0A2P2R327</accession>
<evidence type="ECO:0000313" key="1">
    <source>
        <dbReference type="EMBL" id="MBX73656.1"/>
    </source>
</evidence>
<dbReference type="EMBL" id="GGEC01093172">
    <property type="protein sequence ID" value="MBX73656.1"/>
    <property type="molecule type" value="Transcribed_RNA"/>
</dbReference>
<sequence>MKLHNSTNFLYFLRNRNSKVN</sequence>